<dbReference type="EMBL" id="KV748653">
    <property type="protein sequence ID" value="OCL13927.1"/>
    <property type="molecule type" value="Genomic_DNA"/>
</dbReference>
<name>A0A8E2FB51_9PEZI</name>
<evidence type="ECO:0000313" key="3">
    <source>
        <dbReference type="Proteomes" id="UP000250140"/>
    </source>
</evidence>
<gene>
    <name evidence="2" type="ORF">AOQ84DRAFT_410916</name>
</gene>
<evidence type="ECO:0000313" key="2">
    <source>
        <dbReference type="EMBL" id="OCL13927.1"/>
    </source>
</evidence>
<keyword evidence="3" id="KW-1185">Reference proteome</keyword>
<reference evidence="2 3" key="1">
    <citation type="journal article" date="2016" name="Nat. Commun.">
        <title>Ectomycorrhizal ecology is imprinted in the genome of the dominant symbiotic fungus Cenococcum geophilum.</title>
        <authorList>
            <consortium name="DOE Joint Genome Institute"/>
            <person name="Peter M."/>
            <person name="Kohler A."/>
            <person name="Ohm R.A."/>
            <person name="Kuo A."/>
            <person name="Krutzmann J."/>
            <person name="Morin E."/>
            <person name="Arend M."/>
            <person name="Barry K.W."/>
            <person name="Binder M."/>
            <person name="Choi C."/>
            <person name="Clum A."/>
            <person name="Copeland A."/>
            <person name="Grisel N."/>
            <person name="Haridas S."/>
            <person name="Kipfer T."/>
            <person name="LaButti K."/>
            <person name="Lindquist E."/>
            <person name="Lipzen A."/>
            <person name="Maire R."/>
            <person name="Meier B."/>
            <person name="Mihaltcheva S."/>
            <person name="Molinier V."/>
            <person name="Murat C."/>
            <person name="Poggeler S."/>
            <person name="Quandt C.A."/>
            <person name="Sperisen C."/>
            <person name="Tritt A."/>
            <person name="Tisserant E."/>
            <person name="Crous P.W."/>
            <person name="Henrissat B."/>
            <person name="Nehls U."/>
            <person name="Egli S."/>
            <person name="Spatafora J.W."/>
            <person name="Grigoriev I.V."/>
            <person name="Martin F.M."/>
        </authorList>
    </citation>
    <scope>NUCLEOTIDE SEQUENCE [LARGE SCALE GENOMIC DNA]</scope>
    <source>
        <strain evidence="2 3">CBS 207.34</strain>
    </source>
</reference>
<dbReference type="AlphaFoldDB" id="A0A8E2FB51"/>
<feature type="chain" id="PRO_5034238335" evidence="1">
    <location>
        <begin position="20"/>
        <end position="129"/>
    </location>
</feature>
<keyword evidence="1" id="KW-0732">Signal</keyword>
<protein>
    <submittedName>
        <fullName evidence="2">Uncharacterized protein</fullName>
    </submittedName>
</protein>
<dbReference type="Proteomes" id="UP000250140">
    <property type="component" value="Unassembled WGS sequence"/>
</dbReference>
<accession>A0A8E2FB51</accession>
<proteinExistence type="predicted"/>
<dbReference type="OrthoDB" id="2910287at2759"/>
<feature type="signal peptide" evidence="1">
    <location>
        <begin position="1"/>
        <end position="19"/>
    </location>
</feature>
<sequence>MRPALCLMTLSALGGIVHGLPSKSAQNADHATVGDRQAVAIKACSEVNWAGQCRMVLGNPRSCASLGDWGNQVSSIGVDQGTACVIFGDDACTRTAGAHATVTYPGIADLSSVRMDKAVGSYICYPAST</sequence>
<organism evidence="2 3">
    <name type="scientific">Glonium stellatum</name>
    <dbReference type="NCBI Taxonomy" id="574774"/>
    <lineage>
        <taxon>Eukaryota</taxon>
        <taxon>Fungi</taxon>
        <taxon>Dikarya</taxon>
        <taxon>Ascomycota</taxon>
        <taxon>Pezizomycotina</taxon>
        <taxon>Dothideomycetes</taxon>
        <taxon>Pleosporomycetidae</taxon>
        <taxon>Gloniales</taxon>
        <taxon>Gloniaceae</taxon>
        <taxon>Glonium</taxon>
    </lineage>
</organism>
<evidence type="ECO:0000256" key="1">
    <source>
        <dbReference type="SAM" id="SignalP"/>
    </source>
</evidence>